<feature type="region of interest" description="Disordered" evidence="1">
    <location>
        <begin position="109"/>
        <end position="136"/>
    </location>
</feature>
<protein>
    <submittedName>
        <fullName evidence="2">Uncharacterized protein</fullName>
    </submittedName>
</protein>
<accession>A0A6C0AUR1</accession>
<evidence type="ECO:0000256" key="1">
    <source>
        <dbReference type="SAM" id="MobiDB-lite"/>
    </source>
</evidence>
<name>A0A6C0AUR1_9ZZZZ</name>
<dbReference type="EMBL" id="MN738762">
    <property type="protein sequence ID" value="QHS83689.1"/>
    <property type="molecule type" value="Genomic_DNA"/>
</dbReference>
<reference evidence="2" key="1">
    <citation type="journal article" date="2020" name="Nature">
        <title>Giant virus diversity and host interactions through global metagenomics.</title>
        <authorList>
            <person name="Schulz F."/>
            <person name="Roux S."/>
            <person name="Paez-Espino D."/>
            <person name="Jungbluth S."/>
            <person name="Walsh D.A."/>
            <person name="Denef V.J."/>
            <person name="McMahon K.D."/>
            <person name="Konstantinidis K.T."/>
            <person name="Eloe-Fadrosh E.A."/>
            <person name="Kyrpides N.C."/>
            <person name="Woyke T."/>
        </authorList>
    </citation>
    <scope>NUCLEOTIDE SEQUENCE</scope>
    <source>
        <strain evidence="2">GVMAG-S-ERX555961-36</strain>
    </source>
</reference>
<proteinExistence type="predicted"/>
<feature type="compositionally biased region" description="Polar residues" evidence="1">
    <location>
        <begin position="109"/>
        <end position="125"/>
    </location>
</feature>
<sequence>MDLFSKLINDVEDVCKDHIEKGQIISNLKNDTVKNAIIDVISGQKSLEELKQHKFPTLLNESNGILYVHELRNCNKYFLVVWKNDKLDGIIMEYNINATGIVDPETATKIRQGNSKNNGAPSATEDSGAPSATEDN</sequence>
<evidence type="ECO:0000313" key="2">
    <source>
        <dbReference type="EMBL" id="QHS83689.1"/>
    </source>
</evidence>
<organism evidence="2">
    <name type="scientific">viral metagenome</name>
    <dbReference type="NCBI Taxonomy" id="1070528"/>
    <lineage>
        <taxon>unclassified sequences</taxon>
        <taxon>metagenomes</taxon>
        <taxon>organismal metagenomes</taxon>
    </lineage>
</organism>
<dbReference type="AlphaFoldDB" id="A0A6C0AUR1"/>